<reference evidence="1 2" key="1">
    <citation type="submission" date="2016-02" db="EMBL/GenBank/DDBJ databases">
        <authorList>
            <person name="Wen L."/>
            <person name="He K."/>
            <person name="Yang H."/>
        </authorList>
    </citation>
    <scope>NUCLEOTIDE SEQUENCE [LARGE SCALE GENOMIC DNA]</scope>
    <source>
        <strain evidence="1 2">DSM 22607</strain>
    </source>
</reference>
<name>A0A136Q4I6_9FIRM</name>
<dbReference type="STRING" id="626937.HMPREF3293_01783"/>
<dbReference type="AlphaFoldDB" id="A0A136Q4I6"/>
<organism evidence="1 2">
    <name type="scientific">Christensenella minuta</name>
    <dbReference type="NCBI Taxonomy" id="626937"/>
    <lineage>
        <taxon>Bacteria</taxon>
        <taxon>Bacillati</taxon>
        <taxon>Bacillota</taxon>
        <taxon>Clostridia</taxon>
        <taxon>Christensenellales</taxon>
        <taxon>Christensenellaceae</taxon>
        <taxon>Christensenella</taxon>
    </lineage>
</organism>
<sequence>MVKYYGEGRAFCPPGQGMPLSAQASGLHGRRKIVIKENVFYDR</sequence>
<comment type="caution">
    <text evidence="1">The sequence shown here is derived from an EMBL/GenBank/DDBJ whole genome shotgun (WGS) entry which is preliminary data.</text>
</comment>
<dbReference type="RefSeq" id="WP_279221297.1">
    <property type="nucleotide sequence ID" value="NZ_CP029256.1"/>
</dbReference>
<accession>A0A136Q4I6</accession>
<evidence type="ECO:0000313" key="2">
    <source>
        <dbReference type="Proteomes" id="UP000070366"/>
    </source>
</evidence>
<proteinExistence type="predicted"/>
<evidence type="ECO:0000313" key="1">
    <source>
        <dbReference type="EMBL" id="KXK65569.1"/>
    </source>
</evidence>
<dbReference type="EMBL" id="LSZW01000061">
    <property type="protein sequence ID" value="KXK65569.1"/>
    <property type="molecule type" value="Genomic_DNA"/>
</dbReference>
<keyword evidence="2" id="KW-1185">Reference proteome</keyword>
<gene>
    <name evidence="1" type="ORF">HMPREF3293_01783</name>
</gene>
<dbReference type="Proteomes" id="UP000070366">
    <property type="component" value="Unassembled WGS sequence"/>
</dbReference>
<protein>
    <submittedName>
        <fullName evidence="1">Uncharacterized protein</fullName>
    </submittedName>
</protein>